<accession>A0A212JQG8</accession>
<protein>
    <submittedName>
        <fullName evidence="1">Uncharacterized protein</fullName>
    </submittedName>
</protein>
<dbReference type="EMBL" id="FLUO01000001">
    <property type="protein sequence ID" value="SBW01696.1"/>
    <property type="molecule type" value="Genomic_DNA"/>
</dbReference>
<dbReference type="AlphaFoldDB" id="A0A212JQG8"/>
<organism evidence="1">
    <name type="scientific">uncultured Alphaproteobacteria bacterium</name>
    <dbReference type="NCBI Taxonomy" id="91750"/>
    <lineage>
        <taxon>Bacteria</taxon>
        <taxon>Pseudomonadati</taxon>
        <taxon>Pseudomonadota</taxon>
        <taxon>Alphaproteobacteria</taxon>
        <taxon>environmental samples</taxon>
    </lineage>
</organism>
<name>A0A212JQG8_9PROT</name>
<proteinExistence type="predicted"/>
<reference evidence="1" key="1">
    <citation type="submission" date="2016-04" db="EMBL/GenBank/DDBJ databases">
        <authorList>
            <person name="Evans L.H."/>
            <person name="Alamgir A."/>
            <person name="Owens N."/>
            <person name="Weber N.D."/>
            <person name="Virtaneva K."/>
            <person name="Barbian K."/>
            <person name="Babar A."/>
            <person name="Rosenke K."/>
        </authorList>
    </citation>
    <scope>NUCLEOTIDE SEQUENCE</scope>
    <source>
        <strain evidence="1">86</strain>
    </source>
</reference>
<sequence>MVTVRNPDFGRSYAFNLSLVLVEALGKAGLTVVSTQPTPAMLEAGARAGNVGAAEACRIYTAMIGADI</sequence>
<evidence type="ECO:0000313" key="1">
    <source>
        <dbReference type="EMBL" id="SBW01696.1"/>
    </source>
</evidence>
<gene>
    <name evidence="1" type="ORF">KL86APRO_11474</name>
</gene>